<dbReference type="PANTHER" id="PTHR38130:SF1">
    <property type="entry name" value="EF-HAND DOMAIN-CONTAINING PROTEIN"/>
    <property type="match status" value="1"/>
</dbReference>
<name>A0ABR2I5Z6_9EUKA</name>
<feature type="region of interest" description="Disordered" evidence="1">
    <location>
        <begin position="334"/>
        <end position="354"/>
    </location>
</feature>
<gene>
    <name evidence="2" type="ORF">M9Y10_012991</name>
</gene>
<sequence length="354" mass="41184">MRTQRFNPDKNKSQIVFDITGGEKSYTTMNLNTIPKDPPIIRSRNENFSLRTDDIDGAQWKPDKRPTHNFTLNISDIEGSSPKPSFNRLKPPFDIMSVDDIDGAKPYIPRNMPHSNRHTDPQNPVYHLSKKPEEPYPVTKFIYDGFKNDDIPGAHPKTYKTSKPPKDIMKTSDISGAQPRRYDTRFDPQNRILDVTDINNDGLFHTRRHLNPLNPEYQFDGQTLKADYGRAHTNYKTRKTGETDYSLKTKDIEGANADSQTQWYRTFKYTPVQDDEPTEESTSVMLPSMKKQTMELERQRALYKMRGERIQRFESRHLKHDATHCDHLQAVLRNQRAQSAKRPRSNIRPPKIVL</sequence>
<evidence type="ECO:0000256" key="1">
    <source>
        <dbReference type="SAM" id="MobiDB-lite"/>
    </source>
</evidence>
<proteinExistence type="predicted"/>
<evidence type="ECO:0000313" key="3">
    <source>
        <dbReference type="Proteomes" id="UP001470230"/>
    </source>
</evidence>
<keyword evidence="3" id="KW-1185">Reference proteome</keyword>
<accession>A0ABR2I5Z6</accession>
<protein>
    <submittedName>
        <fullName evidence="2">Uncharacterized protein</fullName>
    </submittedName>
</protein>
<organism evidence="2 3">
    <name type="scientific">Tritrichomonas musculus</name>
    <dbReference type="NCBI Taxonomy" id="1915356"/>
    <lineage>
        <taxon>Eukaryota</taxon>
        <taxon>Metamonada</taxon>
        <taxon>Parabasalia</taxon>
        <taxon>Tritrichomonadida</taxon>
        <taxon>Tritrichomonadidae</taxon>
        <taxon>Tritrichomonas</taxon>
    </lineage>
</organism>
<dbReference type="Proteomes" id="UP001470230">
    <property type="component" value="Unassembled WGS sequence"/>
</dbReference>
<comment type="caution">
    <text evidence="2">The sequence shown here is derived from an EMBL/GenBank/DDBJ whole genome shotgun (WGS) entry which is preliminary data.</text>
</comment>
<evidence type="ECO:0000313" key="2">
    <source>
        <dbReference type="EMBL" id="KAK8857893.1"/>
    </source>
</evidence>
<dbReference type="EMBL" id="JAPFFF010000019">
    <property type="protein sequence ID" value="KAK8857893.1"/>
    <property type="molecule type" value="Genomic_DNA"/>
</dbReference>
<dbReference type="PANTHER" id="PTHR38130">
    <property type="entry name" value="EF-HAND DOMAIN-CONTAINING PROTEIN"/>
    <property type="match status" value="1"/>
</dbReference>
<reference evidence="2 3" key="1">
    <citation type="submission" date="2024-04" db="EMBL/GenBank/DDBJ databases">
        <title>Tritrichomonas musculus Genome.</title>
        <authorList>
            <person name="Alves-Ferreira E."/>
            <person name="Grigg M."/>
            <person name="Lorenzi H."/>
            <person name="Galac M."/>
        </authorList>
    </citation>
    <scope>NUCLEOTIDE SEQUENCE [LARGE SCALE GENOMIC DNA]</scope>
    <source>
        <strain evidence="2 3">EAF2021</strain>
    </source>
</reference>